<reference evidence="1 2" key="1">
    <citation type="submission" date="2023-10" db="EMBL/GenBank/DDBJ databases">
        <title>Genomes of two closely related lineages of the louse Polyplax serrata with different host specificities.</title>
        <authorList>
            <person name="Martinu J."/>
            <person name="Tarabai H."/>
            <person name="Stefka J."/>
            <person name="Hypsa V."/>
        </authorList>
    </citation>
    <scope>NUCLEOTIDE SEQUENCE [LARGE SCALE GENOMIC DNA]</scope>
    <source>
        <strain evidence="1">HR10_N</strain>
    </source>
</reference>
<dbReference type="AlphaFoldDB" id="A0AAN8S437"/>
<name>A0AAN8S437_POLSC</name>
<organism evidence="1 2">
    <name type="scientific">Polyplax serrata</name>
    <name type="common">Common mouse louse</name>
    <dbReference type="NCBI Taxonomy" id="468196"/>
    <lineage>
        <taxon>Eukaryota</taxon>
        <taxon>Metazoa</taxon>
        <taxon>Ecdysozoa</taxon>
        <taxon>Arthropoda</taxon>
        <taxon>Hexapoda</taxon>
        <taxon>Insecta</taxon>
        <taxon>Pterygota</taxon>
        <taxon>Neoptera</taxon>
        <taxon>Paraneoptera</taxon>
        <taxon>Psocodea</taxon>
        <taxon>Troctomorpha</taxon>
        <taxon>Phthiraptera</taxon>
        <taxon>Anoplura</taxon>
        <taxon>Polyplacidae</taxon>
        <taxon>Polyplax</taxon>
    </lineage>
</organism>
<evidence type="ECO:0000313" key="1">
    <source>
        <dbReference type="EMBL" id="KAK6622955.1"/>
    </source>
</evidence>
<proteinExistence type="predicted"/>
<dbReference type="EMBL" id="JAWJWE010000038">
    <property type="protein sequence ID" value="KAK6622955.1"/>
    <property type="molecule type" value="Genomic_DNA"/>
</dbReference>
<gene>
    <name evidence="1" type="ORF">RUM43_008807</name>
</gene>
<evidence type="ECO:0000313" key="2">
    <source>
        <dbReference type="Proteomes" id="UP001372834"/>
    </source>
</evidence>
<comment type="caution">
    <text evidence="1">The sequence shown here is derived from an EMBL/GenBank/DDBJ whole genome shotgun (WGS) entry which is preliminary data.</text>
</comment>
<sequence>MAVHGACSFLWRKNLYDSKTTRQVMIPDQVCTRLAPKILIVLETSEMETTQRSSKYSSTYKEYKNYRTNQGNTCDIPHCIHSTQRTRELKRRWVTPQKATYF</sequence>
<protein>
    <submittedName>
        <fullName evidence="1">Uncharacterized protein</fullName>
    </submittedName>
</protein>
<accession>A0AAN8S437</accession>
<dbReference type="Proteomes" id="UP001372834">
    <property type="component" value="Unassembled WGS sequence"/>
</dbReference>